<dbReference type="EMBL" id="LFJN01000051">
    <property type="protein sequence ID" value="KPI34759.1"/>
    <property type="molecule type" value="Genomic_DNA"/>
</dbReference>
<dbReference type="PANTHER" id="PTHR37534">
    <property type="entry name" value="TRANSCRIPTIONAL ACTIVATOR PROTEIN UGA3"/>
    <property type="match status" value="1"/>
</dbReference>
<reference evidence="2 3" key="1">
    <citation type="submission" date="2015-06" db="EMBL/GenBank/DDBJ databases">
        <title>Draft genome of the ant-associated black yeast Phialophora attae CBS 131958.</title>
        <authorList>
            <person name="Moreno L.F."/>
            <person name="Stielow B.J."/>
            <person name="de Hoog S."/>
            <person name="Vicente V.A."/>
            <person name="Weiss V.A."/>
            <person name="de Vries M."/>
            <person name="Cruz L.M."/>
            <person name="Souza E.M."/>
        </authorList>
    </citation>
    <scope>NUCLEOTIDE SEQUENCE [LARGE SCALE GENOMIC DNA]</scope>
    <source>
        <strain evidence="2 3">CBS 131958</strain>
    </source>
</reference>
<dbReference type="AlphaFoldDB" id="A0A0N0NHW8"/>
<dbReference type="Proteomes" id="UP000038010">
    <property type="component" value="Unassembled WGS sequence"/>
</dbReference>
<dbReference type="RefSeq" id="XP_017994722.1">
    <property type="nucleotide sequence ID" value="XM_018139811.1"/>
</dbReference>
<dbReference type="PANTHER" id="PTHR37534:SF46">
    <property type="entry name" value="ZN(II)2CYS6 TRANSCRIPTION FACTOR (EUROFUNG)"/>
    <property type="match status" value="1"/>
</dbReference>
<keyword evidence="1" id="KW-0539">Nucleus</keyword>
<protein>
    <recommendedName>
        <fullName evidence="4">Transcription factor domain-containing protein</fullName>
    </recommendedName>
</protein>
<dbReference type="OrthoDB" id="4356994at2759"/>
<evidence type="ECO:0000256" key="1">
    <source>
        <dbReference type="ARBA" id="ARBA00023242"/>
    </source>
</evidence>
<sequence>MVNGILVEQRLTSTPTTPHNLRNTESAPGLQNVPTSVSYSLLTQHMMFLSNRTTNSSYLSNVADTTAFVYFQRIFAGLKSTRHSPTSAHFIFSQYAKKLPIAMHFLLAVSHAELCVEQRVSFQAPSESLTHFEAGSELLRVRLKTFSTARDHLETMLTYLYLFQFWLRRERWFAKELQDLSMSVLLYVKAFSLDEICGAADDDCTSQDAIEKALVSRVLCYLFDRDGFAAFSGYAGFFANVAMQNAELWQKIWLRFQAAFPLASRREAAVIEVYYRLIWIHHEVNCYSLQRKDDSRASTRIKNQLREIRVRESWMFGLMAHRHSDVPEPSTMRLVAVAFYHAIVIYHYRCRSSPFGASPVPEDIQEALKGLFTCTRFAVRTRSVQLLERFQWSLFIAGVETNDVANTEWVRESLADAVLKDVFGVVRDVKRNSHGCISLGTVRSLFTCNGCE</sequence>
<evidence type="ECO:0000313" key="3">
    <source>
        <dbReference type="Proteomes" id="UP000038010"/>
    </source>
</evidence>
<proteinExistence type="predicted"/>
<evidence type="ECO:0000313" key="2">
    <source>
        <dbReference type="EMBL" id="KPI34759.1"/>
    </source>
</evidence>
<organism evidence="2 3">
    <name type="scientific">Cyphellophora attinorum</name>
    <dbReference type="NCBI Taxonomy" id="1664694"/>
    <lineage>
        <taxon>Eukaryota</taxon>
        <taxon>Fungi</taxon>
        <taxon>Dikarya</taxon>
        <taxon>Ascomycota</taxon>
        <taxon>Pezizomycotina</taxon>
        <taxon>Eurotiomycetes</taxon>
        <taxon>Chaetothyriomycetidae</taxon>
        <taxon>Chaetothyriales</taxon>
        <taxon>Cyphellophoraceae</taxon>
        <taxon>Cyphellophora</taxon>
    </lineage>
</organism>
<comment type="caution">
    <text evidence="2">The sequence shown here is derived from an EMBL/GenBank/DDBJ whole genome shotgun (WGS) entry which is preliminary data.</text>
</comment>
<name>A0A0N0NHW8_9EURO</name>
<keyword evidence="3" id="KW-1185">Reference proteome</keyword>
<dbReference type="VEuPathDB" id="FungiDB:AB675_10"/>
<dbReference type="GeneID" id="28730614"/>
<accession>A0A0N0NHW8</accession>
<evidence type="ECO:0008006" key="4">
    <source>
        <dbReference type="Google" id="ProtNLM"/>
    </source>
</evidence>
<gene>
    <name evidence="2" type="ORF">AB675_10</name>
</gene>